<keyword evidence="4" id="KW-1185">Reference proteome</keyword>
<dbReference type="Proteomes" id="UP000184406">
    <property type="component" value="Unassembled WGS sequence"/>
</dbReference>
<dbReference type="InterPro" id="IPR013766">
    <property type="entry name" value="Thioredoxin_domain"/>
</dbReference>
<dbReference type="AlphaFoldDB" id="A0A1M4T2B7"/>
<evidence type="ECO:0000256" key="1">
    <source>
        <dbReference type="SAM" id="SignalP"/>
    </source>
</evidence>
<dbReference type="PROSITE" id="PS51352">
    <property type="entry name" value="THIOREDOXIN_2"/>
    <property type="match status" value="1"/>
</dbReference>
<dbReference type="InterPro" id="IPR000866">
    <property type="entry name" value="AhpC/TSA"/>
</dbReference>
<dbReference type="EMBL" id="FQUX01000001">
    <property type="protein sequence ID" value="SHE38538.1"/>
    <property type="molecule type" value="Genomic_DNA"/>
</dbReference>
<reference evidence="4" key="1">
    <citation type="submission" date="2016-11" db="EMBL/GenBank/DDBJ databases">
        <authorList>
            <person name="Varghese N."/>
            <person name="Submissions S."/>
        </authorList>
    </citation>
    <scope>NUCLEOTIDE SEQUENCE [LARGE SCALE GENOMIC DNA]</scope>
    <source>
        <strain evidence="4">DSM 17539</strain>
    </source>
</reference>
<dbReference type="Gene3D" id="3.40.30.10">
    <property type="entry name" value="Glutaredoxin"/>
    <property type="match status" value="1"/>
</dbReference>
<gene>
    <name evidence="3" type="ORF">SAMN03080594_101117</name>
</gene>
<dbReference type="InterPro" id="IPR036249">
    <property type="entry name" value="Thioredoxin-like_sf"/>
</dbReference>
<proteinExistence type="predicted"/>
<evidence type="ECO:0000313" key="4">
    <source>
        <dbReference type="Proteomes" id="UP000184406"/>
    </source>
</evidence>
<name>A0A1M4T2B7_9FLAO</name>
<evidence type="ECO:0000313" key="3">
    <source>
        <dbReference type="EMBL" id="SHE38538.1"/>
    </source>
</evidence>
<dbReference type="GO" id="GO:0016209">
    <property type="term" value="F:antioxidant activity"/>
    <property type="evidence" value="ECO:0007669"/>
    <property type="project" value="InterPro"/>
</dbReference>
<accession>A0A1M4T2B7</accession>
<dbReference type="SUPFAM" id="SSF52833">
    <property type="entry name" value="Thioredoxin-like"/>
    <property type="match status" value="1"/>
</dbReference>
<dbReference type="GO" id="GO:0016491">
    <property type="term" value="F:oxidoreductase activity"/>
    <property type="evidence" value="ECO:0007669"/>
    <property type="project" value="InterPro"/>
</dbReference>
<feature type="domain" description="Thioredoxin" evidence="2">
    <location>
        <begin position="309"/>
        <end position="441"/>
    </location>
</feature>
<dbReference type="RefSeq" id="WP_072859819.1">
    <property type="nucleotide sequence ID" value="NZ_FQUX01000001.1"/>
</dbReference>
<dbReference type="Pfam" id="PF00578">
    <property type="entry name" value="AhpC-TSA"/>
    <property type="match status" value="1"/>
</dbReference>
<protein>
    <submittedName>
        <fullName evidence="3">AhpC/TSA family protein</fullName>
    </submittedName>
</protein>
<feature type="signal peptide" evidence="1">
    <location>
        <begin position="1"/>
        <end position="20"/>
    </location>
</feature>
<dbReference type="OrthoDB" id="6399635at2"/>
<evidence type="ECO:0000259" key="2">
    <source>
        <dbReference type="PROSITE" id="PS51352"/>
    </source>
</evidence>
<feature type="chain" id="PRO_5009907436" evidence="1">
    <location>
        <begin position="21"/>
        <end position="443"/>
    </location>
</feature>
<sequence length="443" mass="50804">MNLKNVFFLSILCFSLFLKAQHSVSGNLSPADDYKWLIAYKLNPDHQNYIADTAVKNGTFSLIIPANAKTGMYRLVYAVPQEEFYFDFIYNGKEDIVLSFDSQKGLSFISSNENLLYARYFNEIHGLEKQIAQFYSEKKKDRNLLLNLNKKLAAVQKSFETQSQGMLSGHFISANRPYISSGYEDVETYVKHKREHYFDALDFNDEVLLGTDFLTDKVVNYVFTALPQHQIPNKDKEPVIIENVKELARVLENVSAINKVQLFNSLWTKASDDNLHKVADFIYSNYLRSLATETNKSELLKKIETQNRLRLGAVAPEITWNEGSSTKKLSALTGAKNYVIVFWSSTCSHCLQQLPEFHKNLKSISNTKVLAIGLEDDDKTWKTESAKLPDFIHGIALGKWESPYADIYDIHQTPTYYILDNEKRIVARPDDYQEVIKFLNGNN</sequence>
<keyword evidence="1" id="KW-0732">Signal</keyword>
<organism evidence="3 4">
    <name type="scientific">Arenibacter palladensis</name>
    <dbReference type="NCBI Taxonomy" id="237373"/>
    <lineage>
        <taxon>Bacteria</taxon>
        <taxon>Pseudomonadati</taxon>
        <taxon>Bacteroidota</taxon>
        <taxon>Flavobacteriia</taxon>
        <taxon>Flavobacteriales</taxon>
        <taxon>Flavobacteriaceae</taxon>
        <taxon>Arenibacter</taxon>
    </lineage>
</organism>